<dbReference type="RefSeq" id="WP_131270187.1">
    <property type="nucleotide sequence ID" value="NZ_SJOA01000001.1"/>
</dbReference>
<dbReference type="InterPro" id="IPR011604">
    <property type="entry name" value="PDDEXK-like_dom_sf"/>
</dbReference>
<evidence type="ECO:0000259" key="1">
    <source>
        <dbReference type="Pfam" id="PF12684"/>
    </source>
</evidence>
<organism evidence="2 3">
    <name type="scientific">Acinetobacter terrae</name>
    <dbReference type="NCBI Taxonomy" id="2731247"/>
    <lineage>
        <taxon>Bacteria</taxon>
        <taxon>Pseudomonadati</taxon>
        <taxon>Pseudomonadota</taxon>
        <taxon>Gammaproteobacteria</taxon>
        <taxon>Moraxellales</taxon>
        <taxon>Moraxellaceae</taxon>
        <taxon>Acinetobacter</taxon>
        <taxon>Acinetobacter Taxon 24</taxon>
    </lineage>
</organism>
<feature type="domain" description="Putative exodeoxyribonuclease 8 PDDEXK-like" evidence="1">
    <location>
        <begin position="28"/>
        <end position="271"/>
    </location>
</feature>
<dbReference type="OrthoDB" id="256590at2"/>
<name>A0A4R0ER10_9GAMM</name>
<comment type="caution">
    <text evidence="2">The sequence shown here is derived from an EMBL/GenBank/DDBJ whole genome shotgun (WGS) entry which is preliminary data.</text>
</comment>
<evidence type="ECO:0000313" key="3">
    <source>
        <dbReference type="Proteomes" id="UP000291380"/>
    </source>
</evidence>
<evidence type="ECO:0000313" key="2">
    <source>
        <dbReference type="EMBL" id="TCB62235.1"/>
    </source>
</evidence>
<reference evidence="2 3" key="1">
    <citation type="submission" date="2019-02" db="EMBL/GenBank/DDBJ databases">
        <title>High diversity of culturable Acinetobacter species in natural soil and water ecosystems.</title>
        <authorList>
            <person name="Radolfova-Krizova L."/>
            <person name="Nemec A."/>
        </authorList>
    </citation>
    <scope>NUCLEOTIDE SEQUENCE [LARGE SCALE GENOMIC DNA]</scope>
    <source>
        <strain evidence="2 3">ANC 4281</strain>
    </source>
</reference>
<dbReference type="InterPro" id="IPR024432">
    <property type="entry name" value="Put_RecE_PDDEXK-like_dom"/>
</dbReference>
<protein>
    <recommendedName>
        <fullName evidence="1">Putative exodeoxyribonuclease 8 PDDEXK-like domain-containing protein</fullName>
    </recommendedName>
</protein>
<dbReference type="Pfam" id="PF12684">
    <property type="entry name" value="DUF3799"/>
    <property type="match status" value="1"/>
</dbReference>
<dbReference type="Proteomes" id="UP000291380">
    <property type="component" value="Unassembled WGS sequence"/>
</dbReference>
<accession>A0A4R0ER10</accession>
<dbReference type="EMBL" id="SJOA01000001">
    <property type="protein sequence ID" value="TCB62235.1"/>
    <property type="molecule type" value="Genomic_DNA"/>
</dbReference>
<proteinExistence type="predicted"/>
<sequence>MNAFVELPTASLIERMSNDEYHACPEFSSSQLKDMNRSAAHFYVNSISKEAKKEASTAMNFGTLVHTMFLEPEQFENEFVIAPKFDRRTKAGKEEAAAWEQANEGKLLVSEEDVDNASRMSENLRTLSIYKAMQDNYGMAEASFFFTDPAFGLNLRIRPDWHIAPCKAFPSGLIIDLKTTDDARPMAFSRTCANFSYDLSSSMYREGFQAYYQTEDKPPFIFLVAERNTPFNVKQYKASDLFLSVGDVRYKKSKELLAESLLLDEWNGYSKEMEDIFLPQYMTKQALENDFN</sequence>
<gene>
    <name evidence="2" type="ORF">E0H85_01560</name>
</gene>
<dbReference type="AlphaFoldDB" id="A0A4R0ER10"/>
<dbReference type="Gene3D" id="3.90.320.10">
    <property type="match status" value="1"/>
</dbReference>